<reference evidence="2 3" key="1">
    <citation type="submission" date="2012-05" db="EMBL/GenBank/DDBJ databases">
        <authorList>
            <person name="Hilton J."/>
        </authorList>
    </citation>
    <scope>NUCLEOTIDE SEQUENCE [LARGE SCALE GENOMIC DNA]</scope>
    <source>
        <strain evidence="2 3">HH01</strain>
    </source>
</reference>
<accession>M1X2Z9</accession>
<keyword evidence="3" id="KW-1185">Reference proteome</keyword>
<organism evidence="2 3">
    <name type="scientific">Richelia intracellularis HH01</name>
    <dbReference type="NCBI Taxonomy" id="1165094"/>
    <lineage>
        <taxon>Bacteria</taxon>
        <taxon>Bacillati</taxon>
        <taxon>Cyanobacteriota</taxon>
        <taxon>Cyanophyceae</taxon>
        <taxon>Nostocales</taxon>
        <taxon>Nostocaceae</taxon>
        <taxon>Richelia</taxon>
    </lineage>
</organism>
<comment type="caution">
    <text evidence="2">The sequence shown here is derived from an EMBL/GenBank/DDBJ whole genome shotgun (WGS) entry which is preliminary data.</text>
</comment>
<protein>
    <submittedName>
        <fullName evidence="2">Uncharacterized protein</fullName>
    </submittedName>
</protein>
<reference evidence="3" key="2">
    <citation type="submission" date="2016-01" db="EMBL/GenBank/DDBJ databases">
        <title>Diatom-associated endosymboitic cyanobacterium lacks core nitrogen metabolism enzymes.</title>
        <authorList>
            <person name="Hilton J.A."/>
            <person name="Foster R.A."/>
            <person name="Tripp H.J."/>
            <person name="Carter B.J."/>
            <person name="Zehr J.P."/>
            <person name="Villareal T.A."/>
        </authorList>
    </citation>
    <scope>NUCLEOTIDE SEQUENCE [LARGE SCALE GENOMIC DNA]</scope>
    <source>
        <strain evidence="3">HH01</strain>
    </source>
</reference>
<proteinExistence type="predicted"/>
<dbReference type="EMBL" id="CAIY01000054">
    <property type="protein sequence ID" value="CCH67705.1"/>
    <property type="molecule type" value="Genomic_DNA"/>
</dbReference>
<gene>
    <name evidence="2" type="ORF">RINTHH_15500</name>
</gene>
<evidence type="ECO:0000313" key="3">
    <source>
        <dbReference type="Proteomes" id="UP000053051"/>
    </source>
</evidence>
<keyword evidence="1" id="KW-0812">Transmembrane</keyword>
<evidence type="ECO:0000256" key="1">
    <source>
        <dbReference type="SAM" id="Phobius"/>
    </source>
</evidence>
<dbReference type="Proteomes" id="UP000053051">
    <property type="component" value="Unassembled WGS sequence"/>
</dbReference>
<name>M1X2Z9_9NOST</name>
<keyword evidence="1" id="KW-0472">Membrane</keyword>
<feature type="transmembrane region" description="Helical" evidence="1">
    <location>
        <begin position="6"/>
        <end position="24"/>
    </location>
</feature>
<dbReference type="STRING" id="1165094.RINTHH_15500"/>
<keyword evidence="1" id="KW-1133">Transmembrane helix</keyword>
<sequence>MSLGLQEAWSFFLGITSGFIFGWFTNVSQNNPRNRNIPSSEGIEAGLRYWLFFMLGFLLIGYQAPAGIVIGGIAGVAGGWMTTWWKSKGEAKSELSPKISEVGIEEAISPHTRMNSKKMRKVTRRYRLTPGSINWKFWER</sequence>
<dbReference type="AlphaFoldDB" id="M1X2Z9"/>
<evidence type="ECO:0000313" key="2">
    <source>
        <dbReference type="EMBL" id="CCH67705.1"/>
    </source>
</evidence>